<protein>
    <submittedName>
        <fullName evidence="1">Uncharacterized protein</fullName>
    </submittedName>
</protein>
<dbReference type="AlphaFoldDB" id="A0A3P8DLR5"/>
<organism evidence="1 2">
    <name type="scientific">Schistosoma margrebowiei</name>
    <dbReference type="NCBI Taxonomy" id="48269"/>
    <lineage>
        <taxon>Eukaryota</taxon>
        <taxon>Metazoa</taxon>
        <taxon>Spiralia</taxon>
        <taxon>Lophotrochozoa</taxon>
        <taxon>Platyhelminthes</taxon>
        <taxon>Trematoda</taxon>
        <taxon>Digenea</taxon>
        <taxon>Strigeidida</taxon>
        <taxon>Schistosomatoidea</taxon>
        <taxon>Schistosomatidae</taxon>
        <taxon>Schistosoma</taxon>
    </lineage>
</organism>
<dbReference type="Proteomes" id="UP000277204">
    <property type="component" value="Unassembled WGS sequence"/>
</dbReference>
<sequence length="57" mass="7068">MWERTNKIPVEEEIRKKRCKWIGHALRKSPNCVTRQTLTWNPRGERRRRGRLKNKLR</sequence>
<keyword evidence="2" id="KW-1185">Reference proteome</keyword>
<name>A0A3P8DLR5_9TREM</name>
<accession>A0A3P8DLR5</accession>
<proteinExistence type="predicted"/>
<evidence type="ECO:0000313" key="2">
    <source>
        <dbReference type="Proteomes" id="UP000277204"/>
    </source>
</evidence>
<reference evidence="1 2" key="1">
    <citation type="submission" date="2018-11" db="EMBL/GenBank/DDBJ databases">
        <authorList>
            <consortium name="Pathogen Informatics"/>
        </authorList>
    </citation>
    <scope>NUCLEOTIDE SEQUENCE [LARGE SCALE GENOMIC DNA]</scope>
    <source>
        <strain evidence="1 2">Zambia</strain>
    </source>
</reference>
<gene>
    <name evidence="1" type="ORF">SMRZ_LOCUS19783</name>
</gene>
<dbReference type="EMBL" id="UZAI01018078">
    <property type="protein sequence ID" value="VDP32934.1"/>
    <property type="molecule type" value="Genomic_DNA"/>
</dbReference>
<evidence type="ECO:0000313" key="1">
    <source>
        <dbReference type="EMBL" id="VDP32934.1"/>
    </source>
</evidence>